<dbReference type="AlphaFoldDB" id="A0A5B8RFV0"/>
<dbReference type="Gene3D" id="3.90.550.10">
    <property type="entry name" value="Spore Coat Polysaccharide Biosynthesis Protein SpsA, Chain A"/>
    <property type="match status" value="1"/>
</dbReference>
<reference evidence="1" key="1">
    <citation type="submission" date="2019-06" db="EMBL/GenBank/DDBJ databases">
        <authorList>
            <person name="Murdoch R.W."/>
            <person name="Fathepure B."/>
        </authorList>
    </citation>
    <scope>NUCLEOTIDE SEQUENCE</scope>
</reference>
<dbReference type="SUPFAM" id="SSF53448">
    <property type="entry name" value="Nucleotide-diphospho-sugar transferases"/>
    <property type="match status" value="1"/>
</dbReference>
<evidence type="ECO:0008006" key="2">
    <source>
        <dbReference type="Google" id="ProtNLM"/>
    </source>
</evidence>
<organism evidence="1">
    <name type="scientific">uncultured organism</name>
    <dbReference type="NCBI Taxonomy" id="155900"/>
    <lineage>
        <taxon>unclassified sequences</taxon>
        <taxon>environmental samples</taxon>
    </lineage>
</organism>
<dbReference type="NCBIfam" id="TIGR04282">
    <property type="entry name" value="glyco_like_cofC"/>
    <property type="match status" value="1"/>
</dbReference>
<protein>
    <recommendedName>
        <fullName evidence="2">2-phospho-L-lactate guanylyltransferase</fullName>
    </recommendedName>
</protein>
<dbReference type="PANTHER" id="PTHR36529">
    <property type="entry name" value="SLL1095 PROTEIN"/>
    <property type="match status" value="1"/>
</dbReference>
<dbReference type="EMBL" id="MN079140">
    <property type="protein sequence ID" value="QEA06384.1"/>
    <property type="molecule type" value="Genomic_DNA"/>
</dbReference>
<name>A0A5B8RFV0_9ZZZZ</name>
<accession>A0A5B8RFV0</accession>
<sequence length="214" mass="22972">MSRHLLIFAKPPLRGRVKTRLARRIGDRAALAAYRGLLRDTVVRLAGAGGARLTVVGAGAPHPALRRLAERHGGDFRTQGPGDLGARMERALRRVLAGGGLPVIVGADCAGVTRAHVTGAFAALEAGAGVVLAPAEDGGYALVGASRPVPEAFVRMPWGDPRLMPRTRRRLAAAGVPLTELAPAWDVDDWRDLHRWRRERGRRPLGGRPRHGYP</sequence>
<evidence type="ECO:0000313" key="1">
    <source>
        <dbReference type="EMBL" id="QEA06384.1"/>
    </source>
</evidence>
<dbReference type="InterPro" id="IPR018641">
    <property type="entry name" value="Trfase_1_rSAM/seldom-assoc"/>
</dbReference>
<dbReference type="InterPro" id="IPR029044">
    <property type="entry name" value="Nucleotide-diphossugar_trans"/>
</dbReference>
<dbReference type="PANTHER" id="PTHR36529:SF1">
    <property type="entry name" value="GLYCOSYLTRANSFERASE"/>
    <property type="match status" value="1"/>
</dbReference>
<gene>
    <name evidence="1" type="ORF">KBTEX_02721</name>
</gene>
<dbReference type="Pfam" id="PF09837">
    <property type="entry name" value="DUF2064"/>
    <property type="match status" value="1"/>
</dbReference>
<proteinExistence type="predicted"/>